<dbReference type="InterPro" id="IPR039375">
    <property type="entry name" value="NodN-like"/>
</dbReference>
<comment type="similarity">
    <text evidence="1">Belongs to the enoyl-CoA hydratase/isomerase family.</text>
</comment>
<proteinExistence type="inferred from homology"/>
<reference evidence="4" key="1">
    <citation type="journal article" date="2019" name="Int. J. Syst. Evol. Microbiol.">
        <title>The Global Catalogue of Microorganisms (GCM) 10K type strain sequencing project: providing services to taxonomists for standard genome sequencing and annotation.</title>
        <authorList>
            <consortium name="The Broad Institute Genomics Platform"/>
            <consortium name="The Broad Institute Genome Sequencing Center for Infectious Disease"/>
            <person name="Wu L."/>
            <person name="Ma J."/>
        </authorList>
    </citation>
    <scope>NUCLEOTIDE SEQUENCE [LARGE SCALE GENOMIC DNA]</scope>
    <source>
        <strain evidence="4">JCM 16949</strain>
    </source>
</reference>
<evidence type="ECO:0000313" key="3">
    <source>
        <dbReference type="EMBL" id="GAA3732472.1"/>
    </source>
</evidence>
<dbReference type="Pfam" id="PF01575">
    <property type="entry name" value="MaoC_dehydratas"/>
    <property type="match status" value="1"/>
</dbReference>
<dbReference type="SUPFAM" id="SSF54637">
    <property type="entry name" value="Thioesterase/thiol ester dehydrase-isomerase"/>
    <property type="match status" value="1"/>
</dbReference>
<gene>
    <name evidence="3" type="primary">htdZ</name>
    <name evidence="3" type="ORF">GCM10022239_06090</name>
</gene>
<dbReference type="Gene3D" id="3.10.129.10">
    <property type="entry name" value="Hotdog Thioesterase"/>
    <property type="match status" value="1"/>
</dbReference>
<dbReference type="RefSeq" id="WP_344753587.1">
    <property type="nucleotide sequence ID" value="NZ_BAABAE010000002.1"/>
</dbReference>
<evidence type="ECO:0000256" key="1">
    <source>
        <dbReference type="ARBA" id="ARBA00005254"/>
    </source>
</evidence>
<dbReference type="EMBL" id="BAABAE010000002">
    <property type="protein sequence ID" value="GAA3732472.1"/>
    <property type="molecule type" value="Genomic_DNA"/>
</dbReference>
<organism evidence="3 4">
    <name type="scientific">Leifsonella bigeumensis</name>
    <dbReference type="NCBI Taxonomy" id="433643"/>
    <lineage>
        <taxon>Bacteria</taxon>
        <taxon>Bacillati</taxon>
        <taxon>Actinomycetota</taxon>
        <taxon>Actinomycetes</taxon>
        <taxon>Micrococcales</taxon>
        <taxon>Microbacteriaceae</taxon>
        <taxon>Leifsonella</taxon>
    </lineage>
</organism>
<dbReference type="PANTHER" id="PTHR42993:SF1">
    <property type="entry name" value="MAOC-LIKE DEHYDRATASE DOMAIN-CONTAINING PROTEIN"/>
    <property type="match status" value="1"/>
</dbReference>
<dbReference type="InterPro" id="IPR029069">
    <property type="entry name" value="HotDog_dom_sf"/>
</dbReference>
<feature type="domain" description="MaoC-like" evidence="2">
    <location>
        <begin position="25"/>
        <end position="112"/>
    </location>
</feature>
<evidence type="ECO:0000259" key="2">
    <source>
        <dbReference type="Pfam" id="PF01575"/>
    </source>
</evidence>
<dbReference type="CDD" id="cd03450">
    <property type="entry name" value="NodN"/>
    <property type="match status" value="1"/>
</dbReference>
<comment type="caution">
    <text evidence="3">The sequence shown here is derived from an EMBL/GenBank/DDBJ whole genome shotgun (WGS) entry which is preliminary data.</text>
</comment>
<keyword evidence="4" id="KW-1185">Reference proteome</keyword>
<dbReference type="PANTHER" id="PTHR42993">
    <property type="entry name" value="MAOC-LIKE DEHYDRATASE DOMAIN-CONTAINING PROTEIN"/>
    <property type="match status" value="1"/>
</dbReference>
<dbReference type="Proteomes" id="UP001501004">
    <property type="component" value="Unassembled WGS sequence"/>
</dbReference>
<accession>A0ABP7FC02</accession>
<protein>
    <submittedName>
        <fullName evidence="3">3-hydroxyacyl-thioester dehydratase HtdZ</fullName>
    </submittedName>
</protein>
<name>A0ABP7FC02_9MICO</name>
<sequence>MTIPQVSVNELADHLGTEWGPTEVFRIDQDEVDQFARLVHDQQWIHVDPERSASGPFGATIVHGFFALAMCTRILDESVEITGYAQAINYGLDRVRFPRALPVGAPAAGTVHLDSVAEVAGGVQAAFDITLTVEGDDRPCMAARFLVRYLTA</sequence>
<evidence type="ECO:0000313" key="4">
    <source>
        <dbReference type="Proteomes" id="UP001501004"/>
    </source>
</evidence>
<dbReference type="InterPro" id="IPR002539">
    <property type="entry name" value="MaoC-like_dom"/>
</dbReference>